<dbReference type="Pfam" id="PF03650">
    <property type="entry name" value="MPC"/>
    <property type="match status" value="1"/>
</dbReference>
<dbReference type="PANTHER" id="PTHR14154">
    <property type="entry name" value="UPF0041 BRAIN PROTEIN 44-RELATED"/>
    <property type="match status" value="1"/>
</dbReference>
<keyword evidence="4" id="KW-0812">Transmembrane</keyword>
<sequence>MAGPQNVGGKAATSVLMRFINSPTGPRTTHFWGPVANWGFALAGLVDMKKPADMVSSRMTAALCVYSLLFMRFALKVQPRNLILFSCHAANEVVQLYQFQRSLGGYDYFAGKRVRFDYPVVCDYKKTRHLRPGADYISTPLPISQMAEETAARK</sequence>
<keyword evidence="7 9" id="KW-0496">Mitochondrion</keyword>
<evidence type="ECO:0000313" key="10">
    <source>
        <dbReference type="EMBL" id="CAE0066899.1"/>
    </source>
</evidence>
<evidence type="ECO:0000256" key="5">
    <source>
        <dbReference type="ARBA" id="ARBA00022792"/>
    </source>
</evidence>
<keyword evidence="6" id="KW-1133">Transmembrane helix</keyword>
<evidence type="ECO:0000256" key="7">
    <source>
        <dbReference type="ARBA" id="ARBA00023128"/>
    </source>
</evidence>
<evidence type="ECO:0000256" key="1">
    <source>
        <dbReference type="ARBA" id="ARBA00004448"/>
    </source>
</evidence>
<name>A0A7S3AAJ2_9RHOD</name>
<evidence type="ECO:0000256" key="9">
    <source>
        <dbReference type="RuleBase" id="RU363100"/>
    </source>
</evidence>
<dbReference type="EMBL" id="HBHW01044989">
    <property type="protein sequence ID" value="CAE0066899.1"/>
    <property type="molecule type" value="Transcribed_RNA"/>
</dbReference>
<dbReference type="GO" id="GO:0006850">
    <property type="term" value="P:pyruvate import into mitochondria"/>
    <property type="evidence" value="ECO:0007669"/>
    <property type="project" value="InterPro"/>
</dbReference>
<protein>
    <recommendedName>
        <fullName evidence="9">Mitochondrial pyruvate carrier</fullName>
    </recommendedName>
</protein>
<dbReference type="InterPro" id="IPR005336">
    <property type="entry name" value="MPC"/>
</dbReference>
<keyword evidence="8" id="KW-0472">Membrane</keyword>
<accession>A0A7S3AAJ2</accession>
<comment type="subcellular location">
    <subcellularLocation>
        <location evidence="1 9">Mitochondrion inner membrane</location>
        <topology evidence="1 9">Multi-pass membrane protein</topology>
    </subcellularLocation>
</comment>
<keyword evidence="5 9" id="KW-0999">Mitochondrion inner membrane</keyword>
<evidence type="ECO:0000256" key="6">
    <source>
        <dbReference type="ARBA" id="ARBA00022989"/>
    </source>
</evidence>
<evidence type="ECO:0000256" key="4">
    <source>
        <dbReference type="ARBA" id="ARBA00022692"/>
    </source>
</evidence>
<gene>
    <name evidence="10" type="ORF">RMAR00112_LOCUS34975</name>
</gene>
<comment type="function">
    <text evidence="9">Mediates the uptake of pyruvate into mitochondria.</text>
</comment>
<proteinExistence type="inferred from homology"/>
<evidence type="ECO:0000256" key="3">
    <source>
        <dbReference type="ARBA" id="ARBA00022448"/>
    </source>
</evidence>
<dbReference type="AlphaFoldDB" id="A0A7S3AAJ2"/>
<evidence type="ECO:0000256" key="2">
    <source>
        <dbReference type="ARBA" id="ARBA00006416"/>
    </source>
</evidence>
<comment type="similarity">
    <text evidence="2 9">Belongs to the mitochondrial pyruvate carrier (MPC) (TC 2.A.105) family.</text>
</comment>
<reference evidence="10" key="1">
    <citation type="submission" date="2021-01" db="EMBL/GenBank/DDBJ databases">
        <authorList>
            <person name="Corre E."/>
            <person name="Pelletier E."/>
            <person name="Niang G."/>
            <person name="Scheremetjew M."/>
            <person name="Finn R."/>
            <person name="Kale V."/>
            <person name="Holt S."/>
            <person name="Cochrane G."/>
            <person name="Meng A."/>
            <person name="Brown T."/>
            <person name="Cohen L."/>
        </authorList>
    </citation>
    <scope>NUCLEOTIDE SEQUENCE</scope>
    <source>
        <strain evidence="10">CCMP 769</strain>
    </source>
</reference>
<dbReference type="GO" id="GO:0005743">
    <property type="term" value="C:mitochondrial inner membrane"/>
    <property type="evidence" value="ECO:0007669"/>
    <property type="project" value="UniProtKB-SubCell"/>
</dbReference>
<evidence type="ECO:0000256" key="8">
    <source>
        <dbReference type="ARBA" id="ARBA00023136"/>
    </source>
</evidence>
<keyword evidence="3 9" id="KW-0813">Transport</keyword>
<organism evidence="10">
    <name type="scientific">Rhodosorus marinus</name>
    <dbReference type="NCBI Taxonomy" id="101924"/>
    <lineage>
        <taxon>Eukaryota</taxon>
        <taxon>Rhodophyta</taxon>
        <taxon>Stylonematophyceae</taxon>
        <taxon>Stylonematales</taxon>
        <taxon>Stylonemataceae</taxon>
        <taxon>Rhodosorus</taxon>
    </lineage>
</organism>